<dbReference type="SUPFAM" id="SSF69360">
    <property type="entry name" value="Cell wall binding repeat"/>
    <property type="match status" value="1"/>
</dbReference>
<dbReference type="Pfam" id="PF00419">
    <property type="entry name" value="Fimbrial"/>
    <property type="match status" value="1"/>
</dbReference>
<proteinExistence type="inferred from homology"/>
<dbReference type="InterPro" id="IPR008966">
    <property type="entry name" value="Adhesion_dom_sf"/>
</dbReference>
<evidence type="ECO:0000256" key="1">
    <source>
        <dbReference type="ARBA" id="ARBA00004561"/>
    </source>
</evidence>
<dbReference type="Proteomes" id="UP000023464">
    <property type="component" value="Unassembled WGS sequence"/>
</dbReference>
<protein>
    <submittedName>
        <fullName evidence="7">P pilus assembly protein, pilin FimA</fullName>
    </submittedName>
</protein>
<reference evidence="7 8" key="1">
    <citation type="submission" date="2014-03" db="EMBL/GenBank/DDBJ databases">
        <title>Draft Genome of Photorhabdus luminescens BA1, an Egyptian Isolate.</title>
        <authorList>
            <person name="Ghazal S."/>
            <person name="Hurst S.G.IV."/>
            <person name="Morris K."/>
            <person name="Thomas K."/>
            <person name="Tisa L.S."/>
        </authorList>
    </citation>
    <scope>NUCLEOTIDE SEQUENCE [LARGE SCALE GENOMIC DNA]</scope>
    <source>
        <strain evidence="7 8">BA1</strain>
    </source>
</reference>
<keyword evidence="3 5" id="KW-0732">Signal</keyword>
<feature type="domain" description="Fimbrial-type adhesion" evidence="6">
    <location>
        <begin position="204"/>
        <end position="339"/>
    </location>
</feature>
<dbReference type="SUPFAM" id="SSF49401">
    <property type="entry name" value="Bacterial adhesins"/>
    <property type="match status" value="1"/>
</dbReference>
<comment type="subcellular location">
    <subcellularLocation>
        <location evidence="1">Fimbrium</location>
    </subcellularLocation>
</comment>
<sequence length="340" mass="37427">MKRYLWLLIYPLFLLSSYNSYADCELAPRAKIANLAFNLNNFKLSFNTDNTKSIYVTTFSAAQIANEMGISVKDPIFSCDEDNVSLMFGDSVLHGVKSIKTPHGSGGLEIIPNRLYLYFIISGGKIGERGYPQTDGSNYSYNLGTRRNITWEDIGGISIYLYKTGAIDIPKTFSNGIMFKLVALGRRSTNLISIRHSGLYRFKATGCMTTASTPKVDFGNIPSYLFKGKGTTAGHADFNIGIECTEKIEPTITFSARTISGAPESIIQLNRANAANTAKGVGVQILYMGTPVPIGKPFVVGHSDRNARYNLPFTARYYQTDDRITGGKANAIAHFTVQYE</sequence>
<evidence type="ECO:0000313" key="8">
    <source>
        <dbReference type="Proteomes" id="UP000023464"/>
    </source>
</evidence>
<dbReference type="AlphaFoldDB" id="A0A022PH61"/>
<evidence type="ECO:0000256" key="3">
    <source>
        <dbReference type="ARBA" id="ARBA00022729"/>
    </source>
</evidence>
<dbReference type="GO" id="GO:0009289">
    <property type="term" value="C:pilus"/>
    <property type="evidence" value="ECO:0007669"/>
    <property type="project" value="UniProtKB-SubCell"/>
</dbReference>
<evidence type="ECO:0000256" key="2">
    <source>
        <dbReference type="ARBA" id="ARBA00006671"/>
    </source>
</evidence>
<evidence type="ECO:0000256" key="5">
    <source>
        <dbReference type="SAM" id="SignalP"/>
    </source>
</evidence>
<dbReference type="GO" id="GO:0043709">
    <property type="term" value="P:cell adhesion involved in single-species biofilm formation"/>
    <property type="evidence" value="ECO:0007669"/>
    <property type="project" value="TreeGrafter"/>
</dbReference>
<dbReference type="InterPro" id="IPR000259">
    <property type="entry name" value="Adhesion_dom_fimbrial"/>
</dbReference>
<dbReference type="Gene3D" id="2.60.40.1090">
    <property type="entry name" value="Fimbrial-type adhesion domain"/>
    <property type="match status" value="1"/>
</dbReference>
<comment type="caution">
    <text evidence="7">The sequence shown here is derived from an EMBL/GenBank/DDBJ whole genome shotgun (WGS) entry which is preliminary data.</text>
</comment>
<evidence type="ECO:0000313" key="7">
    <source>
        <dbReference type="EMBL" id="EYU15001.1"/>
    </source>
</evidence>
<dbReference type="EMBL" id="JFGV01000034">
    <property type="protein sequence ID" value="EYU15001.1"/>
    <property type="molecule type" value="Genomic_DNA"/>
</dbReference>
<organism evidence="7 8">
    <name type="scientific">Photorhabdus aegyptia</name>
    <dbReference type="NCBI Taxonomy" id="2805098"/>
    <lineage>
        <taxon>Bacteria</taxon>
        <taxon>Pseudomonadati</taxon>
        <taxon>Pseudomonadota</taxon>
        <taxon>Gammaproteobacteria</taxon>
        <taxon>Enterobacterales</taxon>
        <taxon>Morganellaceae</taxon>
        <taxon>Photorhabdus</taxon>
    </lineage>
</organism>
<dbReference type="PANTHER" id="PTHR33420">
    <property type="entry name" value="FIMBRIAL SUBUNIT ELFA-RELATED"/>
    <property type="match status" value="1"/>
</dbReference>
<gene>
    <name evidence="7" type="ORF">BA1DRAFT_02469</name>
</gene>
<dbReference type="RefSeq" id="WP_036779330.1">
    <property type="nucleotide sequence ID" value="NZ_CAWLTM010000081.1"/>
</dbReference>
<feature type="chain" id="PRO_5001503207" evidence="5">
    <location>
        <begin position="23"/>
        <end position="340"/>
    </location>
</feature>
<accession>A0A022PH61</accession>
<evidence type="ECO:0000256" key="4">
    <source>
        <dbReference type="ARBA" id="ARBA00023263"/>
    </source>
</evidence>
<dbReference type="InterPro" id="IPR050263">
    <property type="entry name" value="Bact_Fimbrial_Adh_Pro"/>
</dbReference>
<name>A0A022PH61_9GAMM</name>
<dbReference type="PATRIC" id="fig|1393736.3.peg.2520"/>
<dbReference type="InterPro" id="IPR036937">
    <property type="entry name" value="Adhesion_dom_fimbrial_sf"/>
</dbReference>
<evidence type="ECO:0000259" key="6">
    <source>
        <dbReference type="Pfam" id="PF00419"/>
    </source>
</evidence>
<comment type="similarity">
    <text evidence="2">Belongs to the fimbrial protein family.</text>
</comment>
<keyword evidence="8" id="KW-1185">Reference proteome</keyword>
<dbReference type="PANTHER" id="PTHR33420:SF3">
    <property type="entry name" value="FIMBRIAL SUBUNIT ELFA"/>
    <property type="match status" value="1"/>
</dbReference>
<keyword evidence="4" id="KW-0281">Fimbrium</keyword>
<feature type="signal peptide" evidence="5">
    <location>
        <begin position="1"/>
        <end position="22"/>
    </location>
</feature>